<keyword evidence="14" id="KW-1185">Reference proteome</keyword>
<dbReference type="RefSeq" id="WP_130556766.1">
    <property type="nucleotide sequence ID" value="NZ_AP028947.1"/>
</dbReference>
<feature type="transmembrane region" description="Helical" evidence="10">
    <location>
        <begin position="101"/>
        <end position="118"/>
    </location>
</feature>
<sequence length="663" mass="72440">MIAFISQFSLALATVLALFGAWAGFRAVKGVYTHAPAVPLLIAVQRNVLLVFGLVCVSFLGLIYSFVVSDFSVRNVAENSNLALPVFYKIAASWGSHEGSFLLWVLMFAAWTQAVAWARFEVSACFKVRVLATLQLVLVGFLMYLLLASNPFEYLSPTPLDGRDLNPLLQDIIMIIHPPMLYMGYVGFAVTFAFAVAGLLEGRFDMTWARWSRPWTNVAWAFLTVGIALGSWWAYRELGWGGWWFWDPVENASLMPWLAGTALIHSLAVSEKRGTLRSWTLLLALTTFALSLLGTFLVRSGVLTSVHAFATDPERGVFILALLFLVVGSSYVLYAMKTGEVGQGGDFKATGRESLLLSNNVLMSAALVTVMLGTLYPLVVEVIGGRKMSVGQPYFEALFAPILLPAVLLMALGPDSRWRETSLAQYIKPGAVALGVALLVLLGAALINGHFSMLWAAGVVCAVFMAVATLAHAATATRKAGSSVPQSGLLYRMRRLSLSYWGMVLAHLGVAVFVVGVSWVKTFETETDAVLKPGETTEIGPWRVTFIGVDSVQRQNHVAALGVFELTRGDGTLIHLLEPEKRRYQSSEQTMTEAAIHTDLFSDVYISLGDAVQSSTSAGSWGVRLYYKPLINLIWWGCALMALGGLLTVFDRRYRPKKNGQSA</sequence>
<reference evidence="13 14" key="1">
    <citation type="submission" date="2023-10" db="EMBL/GenBank/DDBJ databases">
        <title>Complete Genome Sequence of Limnobacter thiooxidans CS-K2T, Isolated from freshwater lake sediments in Bavaria, Germany.</title>
        <authorList>
            <person name="Naruki M."/>
            <person name="Watanabe A."/>
            <person name="Warashina T."/>
            <person name="Morita T."/>
            <person name="Arakawa K."/>
        </authorList>
    </citation>
    <scope>NUCLEOTIDE SEQUENCE [LARGE SCALE GENOMIC DNA]</scope>
    <source>
        <strain evidence="13 14">CS-K2</strain>
    </source>
</reference>
<feature type="transmembrane region" description="Helical" evidence="10">
    <location>
        <begin position="394"/>
        <end position="414"/>
    </location>
</feature>
<feature type="transmembrane region" description="Helical" evidence="10">
    <location>
        <begin position="498"/>
        <end position="520"/>
    </location>
</feature>
<organism evidence="13 14">
    <name type="scientific">Limnobacter thiooxidans</name>
    <dbReference type="NCBI Taxonomy" id="131080"/>
    <lineage>
        <taxon>Bacteria</taxon>
        <taxon>Pseudomonadati</taxon>
        <taxon>Pseudomonadota</taxon>
        <taxon>Betaproteobacteria</taxon>
        <taxon>Burkholderiales</taxon>
        <taxon>Burkholderiaceae</taxon>
        <taxon>Limnobacter</taxon>
    </lineage>
</organism>
<dbReference type="Pfam" id="PF16327">
    <property type="entry name" value="CcmF_C"/>
    <property type="match status" value="1"/>
</dbReference>
<feature type="transmembrane region" description="Helical" evidence="10">
    <location>
        <begin position="355"/>
        <end position="379"/>
    </location>
</feature>
<dbReference type="PANTHER" id="PTHR43653">
    <property type="entry name" value="CYTOCHROME C ASSEMBLY PROTEIN-RELATED"/>
    <property type="match status" value="1"/>
</dbReference>
<feature type="transmembrane region" description="Helical" evidence="10">
    <location>
        <begin position="316"/>
        <end position="334"/>
    </location>
</feature>
<evidence type="ECO:0000259" key="12">
    <source>
        <dbReference type="Pfam" id="PF16327"/>
    </source>
</evidence>
<comment type="function">
    <text evidence="9">Required for the biogenesis of c-type cytochromes. Possible subunit of a heme lyase.</text>
</comment>
<keyword evidence="6" id="KW-0201">Cytochrome c-type biogenesis</keyword>
<dbReference type="PRINTS" id="PR01411">
    <property type="entry name" value="CCMFBIOGNSIS"/>
</dbReference>
<feature type="domain" description="Cytochrome c-type biogenesis protein CcmF C-terminal" evidence="12">
    <location>
        <begin position="320"/>
        <end position="652"/>
    </location>
</feature>
<comment type="subcellular location">
    <subcellularLocation>
        <location evidence="1">Cell inner membrane</location>
        <topology evidence="1">Multi-pass membrane protein</topology>
    </subcellularLocation>
</comment>
<feature type="transmembrane region" description="Helical" evidence="10">
    <location>
        <begin position="130"/>
        <end position="147"/>
    </location>
</feature>
<evidence type="ECO:0000256" key="2">
    <source>
        <dbReference type="ARBA" id="ARBA00009186"/>
    </source>
</evidence>
<keyword evidence="4" id="KW-0997">Cell inner membrane</keyword>
<dbReference type="GO" id="GO:0020037">
    <property type="term" value="F:heme binding"/>
    <property type="evidence" value="ECO:0007669"/>
    <property type="project" value="InterPro"/>
</dbReference>
<keyword evidence="7 10" id="KW-1133">Transmembrane helix</keyword>
<evidence type="ECO:0000256" key="8">
    <source>
        <dbReference type="ARBA" id="ARBA00023136"/>
    </source>
</evidence>
<evidence type="ECO:0000256" key="7">
    <source>
        <dbReference type="ARBA" id="ARBA00022989"/>
    </source>
</evidence>
<gene>
    <name evidence="13" type="ORF">RGQ30_12050</name>
</gene>
<keyword evidence="13" id="KW-0456">Lyase</keyword>
<dbReference type="GO" id="GO:0005886">
    <property type="term" value="C:plasma membrane"/>
    <property type="evidence" value="ECO:0007669"/>
    <property type="project" value="UniProtKB-SubCell"/>
</dbReference>
<evidence type="ECO:0000259" key="11">
    <source>
        <dbReference type="Pfam" id="PF01578"/>
    </source>
</evidence>
<dbReference type="Proteomes" id="UP001329151">
    <property type="component" value="Chromosome"/>
</dbReference>
<dbReference type="NCBIfam" id="TIGR00353">
    <property type="entry name" value="nrfE"/>
    <property type="match status" value="1"/>
</dbReference>
<dbReference type="AlphaFoldDB" id="A0AA86J2B9"/>
<feature type="domain" description="Cytochrome c assembly protein" evidence="11">
    <location>
        <begin position="94"/>
        <end position="300"/>
    </location>
</feature>
<keyword evidence="8 10" id="KW-0472">Membrane</keyword>
<dbReference type="NCBIfam" id="NF007691">
    <property type="entry name" value="PRK10369.1"/>
    <property type="match status" value="1"/>
</dbReference>
<dbReference type="GO" id="GO:0016829">
    <property type="term" value="F:lyase activity"/>
    <property type="evidence" value="ECO:0007669"/>
    <property type="project" value="UniProtKB-KW"/>
</dbReference>
<name>A0AA86J2B9_9BURK</name>
<evidence type="ECO:0000256" key="10">
    <source>
        <dbReference type="SAM" id="Phobius"/>
    </source>
</evidence>
<evidence type="ECO:0000313" key="13">
    <source>
        <dbReference type="EMBL" id="BET25704.1"/>
    </source>
</evidence>
<dbReference type="InterPro" id="IPR003568">
    <property type="entry name" value="Cyt_c_biogenesis_CcmF"/>
</dbReference>
<keyword evidence="5 10" id="KW-0812">Transmembrane</keyword>
<dbReference type="GO" id="GO:0017004">
    <property type="term" value="P:cytochrome complex assembly"/>
    <property type="evidence" value="ECO:0007669"/>
    <property type="project" value="UniProtKB-KW"/>
</dbReference>
<dbReference type="PRINTS" id="PR01410">
    <property type="entry name" value="CCBIOGENESIS"/>
</dbReference>
<feature type="transmembrane region" description="Helical" evidence="10">
    <location>
        <begin position="254"/>
        <end position="270"/>
    </location>
</feature>
<proteinExistence type="inferred from homology"/>
<feature type="transmembrane region" description="Helical" evidence="10">
    <location>
        <begin position="182"/>
        <end position="202"/>
    </location>
</feature>
<feature type="transmembrane region" description="Helical" evidence="10">
    <location>
        <begin position="214"/>
        <end position="234"/>
    </location>
</feature>
<evidence type="ECO:0000256" key="1">
    <source>
        <dbReference type="ARBA" id="ARBA00004429"/>
    </source>
</evidence>
<comment type="similarity">
    <text evidence="2">Belongs to the CcmF/CycK/Ccl1/NrfE/CcsA family.</text>
</comment>
<feature type="transmembrane region" description="Helical" evidence="10">
    <location>
        <begin position="47"/>
        <end position="67"/>
    </location>
</feature>
<dbReference type="Pfam" id="PF01578">
    <property type="entry name" value="Cytochrom_C_asm"/>
    <property type="match status" value="1"/>
</dbReference>
<dbReference type="GO" id="GO:0015232">
    <property type="term" value="F:heme transmembrane transporter activity"/>
    <property type="evidence" value="ECO:0007669"/>
    <property type="project" value="InterPro"/>
</dbReference>
<evidence type="ECO:0000256" key="3">
    <source>
        <dbReference type="ARBA" id="ARBA00022475"/>
    </source>
</evidence>
<dbReference type="PANTHER" id="PTHR43653:SF1">
    <property type="entry name" value="CYTOCHROME C-TYPE BIOGENESIS PROTEIN CCMF"/>
    <property type="match status" value="1"/>
</dbReference>
<dbReference type="InterPro" id="IPR032523">
    <property type="entry name" value="CcmF_C"/>
</dbReference>
<dbReference type="EMBL" id="AP028947">
    <property type="protein sequence ID" value="BET25704.1"/>
    <property type="molecule type" value="Genomic_DNA"/>
</dbReference>
<dbReference type="InterPro" id="IPR003567">
    <property type="entry name" value="Cyt_c_biogenesis"/>
</dbReference>
<evidence type="ECO:0000256" key="4">
    <source>
        <dbReference type="ARBA" id="ARBA00022519"/>
    </source>
</evidence>
<evidence type="ECO:0000313" key="14">
    <source>
        <dbReference type="Proteomes" id="UP001329151"/>
    </source>
</evidence>
<evidence type="ECO:0000256" key="5">
    <source>
        <dbReference type="ARBA" id="ARBA00022692"/>
    </source>
</evidence>
<feature type="transmembrane region" description="Helical" evidence="10">
    <location>
        <begin position="426"/>
        <end position="447"/>
    </location>
</feature>
<protein>
    <submittedName>
        <fullName evidence="13">Heme lyase CcmF/NrfE family subunit</fullName>
    </submittedName>
</protein>
<evidence type="ECO:0000256" key="6">
    <source>
        <dbReference type="ARBA" id="ARBA00022748"/>
    </source>
</evidence>
<dbReference type="KEGG" id="lto:RGQ30_12050"/>
<keyword evidence="3" id="KW-1003">Cell membrane</keyword>
<feature type="transmembrane region" description="Helical" evidence="10">
    <location>
        <begin position="453"/>
        <end position="477"/>
    </location>
</feature>
<feature type="transmembrane region" description="Helical" evidence="10">
    <location>
        <begin position="282"/>
        <end position="310"/>
    </location>
</feature>
<feature type="transmembrane region" description="Helical" evidence="10">
    <location>
        <begin position="633"/>
        <end position="650"/>
    </location>
</feature>
<accession>A0AA86J2B9</accession>
<evidence type="ECO:0000256" key="9">
    <source>
        <dbReference type="ARBA" id="ARBA00037230"/>
    </source>
</evidence>
<dbReference type="InterPro" id="IPR002541">
    <property type="entry name" value="Cyt_c_assembly"/>
</dbReference>